<dbReference type="RefSeq" id="WP_159455751.1">
    <property type="nucleotide sequence ID" value="NZ_FWZT01000043.1"/>
</dbReference>
<dbReference type="Gene3D" id="2.40.10.220">
    <property type="entry name" value="predicted glycosyltransferase like domains"/>
    <property type="match status" value="1"/>
</dbReference>
<feature type="domain" description="PilZ" evidence="1">
    <location>
        <begin position="6"/>
        <end position="111"/>
    </location>
</feature>
<evidence type="ECO:0000313" key="3">
    <source>
        <dbReference type="Proteomes" id="UP000192907"/>
    </source>
</evidence>
<dbReference type="AlphaFoldDB" id="A0A1Y6CQ57"/>
<dbReference type="Pfam" id="PF07238">
    <property type="entry name" value="PilZ"/>
    <property type="match status" value="1"/>
</dbReference>
<reference evidence="3" key="1">
    <citation type="submission" date="2017-04" db="EMBL/GenBank/DDBJ databases">
        <authorList>
            <person name="Varghese N."/>
            <person name="Submissions S."/>
        </authorList>
    </citation>
    <scope>NUCLEOTIDE SEQUENCE [LARGE SCALE GENOMIC DNA]</scope>
    <source>
        <strain evidence="3">RKEM611</strain>
    </source>
</reference>
<dbReference type="Proteomes" id="UP000192907">
    <property type="component" value="Unassembled WGS sequence"/>
</dbReference>
<evidence type="ECO:0000259" key="1">
    <source>
        <dbReference type="Pfam" id="PF07238"/>
    </source>
</evidence>
<dbReference type="EMBL" id="FWZT01000043">
    <property type="protein sequence ID" value="SMF82825.1"/>
    <property type="molecule type" value="Genomic_DNA"/>
</dbReference>
<organism evidence="2 3">
    <name type="scientific">Pseudobacteriovorax antillogorgiicola</name>
    <dbReference type="NCBI Taxonomy" id="1513793"/>
    <lineage>
        <taxon>Bacteria</taxon>
        <taxon>Pseudomonadati</taxon>
        <taxon>Bdellovibrionota</taxon>
        <taxon>Oligoflexia</taxon>
        <taxon>Oligoflexales</taxon>
        <taxon>Pseudobacteriovoracaceae</taxon>
        <taxon>Pseudobacteriovorax</taxon>
    </lineage>
</organism>
<protein>
    <submittedName>
        <fullName evidence="2">PilZ domain-containing protein</fullName>
    </submittedName>
</protein>
<name>A0A1Y6CQ57_9BACT</name>
<dbReference type="InterPro" id="IPR009875">
    <property type="entry name" value="PilZ_domain"/>
</dbReference>
<keyword evidence="3" id="KW-1185">Reference proteome</keyword>
<evidence type="ECO:0000313" key="2">
    <source>
        <dbReference type="EMBL" id="SMF82825.1"/>
    </source>
</evidence>
<proteinExistence type="predicted"/>
<dbReference type="GO" id="GO:0035438">
    <property type="term" value="F:cyclic-di-GMP binding"/>
    <property type="evidence" value="ECO:0007669"/>
    <property type="project" value="InterPro"/>
</dbReference>
<gene>
    <name evidence="2" type="ORF">SAMN06296036_14320</name>
</gene>
<sequence length="127" mass="14731">MTKCSRYNDRIEFDKTISVIIKNTRLRFSCYWLKLKDLSENGVGLIYNGKGILPLKIGDFIDITLDVHCRQFQRPIHLVAEIIHQTSSKDPDDETEVIFIGAKITNVDERHQVQWKEDLATILKVSK</sequence>
<accession>A0A1Y6CQ57</accession>